<dbReference type="Proteomes" id="UP000270046">
    <property type="component" value="Chromosome"/>
</dbReference>
<keyword evidence="3" id="KW-0804">Transcription</keyword>
<dbReference type="InterPro" id="IPR009057">
    <property type="entry name" value="Homeodomain-like_sf"/>
</dbReference>
<dbReference type="InterPro" id="IPR003313">
    <property type="entry name" value="AraC-bd"/>
</dbReference>
<dbReference type="SMART" id="SM00342">
    <property type="entry name" value="HTH_ARAC"/>
    <property type="match status" value="1"/>
</dbReference>
<dbReference type="InterPro" id="IPR018060">
    <property type="entry name" value="HTH_AraC"/>
</dbReference>
<organism evidence="5 6">
    <name type="scientific">Mucilaginibacter celer</name>
    <dbReference type="NCBI Taxonomy" id="2305508"/>
    <lineage>
        <taxon>Bacteria</taxon>
        <taxon>Pseudomonadati</taxon>
        <taxon>Bacteroidota</taxon>
        <taxon>Sphingobacteriia</taxon>
        <taxon>Sphingobacteriales</taxon>
        <taxon>Sphingobacteriaceae</taxon>
        <taxon>Mucilaginibacter</taxon>
    </lineage>
</organism>
<dbReference type="SUPFAM" id="SSF46689">
    <property type="entry name" value="Homeodomain-like"/>
    <property type="match status" value="1"/>
</dbReference>
<dbReference type="InterPro" id="IPR037923">
    <property type="entry name" value="HTH-like"/>
</dbReference>
<keyword evidence="6" id="KW-1185">Reference proteome</keyword>
<dbReference type="SUPFAM" id="SSF51215">
    <property type="entry name" value="Regulatory protein AraC"/>
    <property type="match status" value="1"/>
</dbReference>
<proteinExistence type="predicted"/>
<dbReference type="GO" id="GO:0043565">
    <property type="term" value="F:sequence-specific DNA binding"/>
    <property type="evidence" value="ECO:0007669"/>
    <property type="project" value="InterPro"/>
</dbReference>
<keyword evidence="1" id="KW-0805">Transcription regulation</keyword>
<dbReference type="OrthoDB" id="629929at2"/>
<gene>
    <name evidence="5" type="ORF">HYN43_000465</name>
</gene>
<keyword evidence="2" id="KW-0238">DNA-binding</keyword>
<evidence type="ECO:0000313" key="5">
    <source>
        <dbReference type="EMBL" id="AYL93859.1"/>
    </source>
</evidence>
<reference evidence="5 6" key="1">
    <citation type="submission" date="2018-10" db="EMBL/GenBank/DDBJ databases">
        <title>Genome sequencing of Mucilaginibacter sp. HYN0043.</title>
        <authorList>
            <person name="Kim M."/>
            <person name="Yi H."/>
        </authorList>
    </citation>
    <scope>NUCLEOTIDE SEQUENCE [LARGE SCALE GENOMIC DNA]</scope>
    <source>
        <strain evidence="5 6">HYN0043</strain>
    </source>
</reference>
<dbReference type="PROSITE" id="PS01124">
    <property type="entry name" value="HTH_ARAC_FAMILY_2"/>
    <property type="match status" value="1"/>
</dbReference>
<evidence type="ECO:0000313" key="6">
    <source>
        <dbReference type="Proteomes" id="UP000270046"/>
    </source>
</evidence>
<evidence type="ECO:0000259" key="4">
    <source>
        <dbReference type="PROSITE" id="PS01124"/>
    </source>
</evidence>
<dbReference type="AlphaFoldDB" id="A0A494VJA2"/>
<dbReference type="RefSeq" id="WP_119407581.1">
    <property type="nucleotide sequence ID" value="NZ_CP032869.1"/>
</dbReference>
<evidence type="ECO:0000256" key="1">
    <source>
        <dbReference type="ARBA" id="ARBA00023015"/>
    </source>
</evidence>
<evidence type="ECO:0000256" key="3">
    <source>
        <dbReference type="ARBA" id="ARBA00023163"/>
    </source>
</evidence>
<name>A0A494VJA2_9SPHI</name>
<dbReference type="PANTHER" id="PTHR43280">
    <property type="entry name" value="ARAC-FAMILY TRANSCRIPTIONAL REGULATOR"/>
    <property type="match status" value="1"/>
</dbReference>
<dbReference type="KEGG" id="muh:HYN43_000465"/>
<dbReference type="GO" id="GO:0003700">
    <property type="term" value="F:DNA-binding transcription factor activity"/>
    <property type="evidence" value="ECO:0007669"/>
    <property type="project" value="InterPro"/>
</dbReference>
<dbReference type="EMBL" id="CP032869">
    <property type="protein sequence ID" value="AYL93859.1"/>
    <property type="molecule type" value="Genomic_DNA"/>
</dbReference>
<dbReference type="PANTHER" id="PTHR43280:SF32">
    <property type="entry name" value="TRANSCRIPTIONAL REGULATORY PROTEIN"/>
    <property type="match status" value="1"/>
</dbReference>
<feature type="domain" description="HTH araC/xylS-type" evidence="4">
    <location>
        <begin position="200"/>
        <end position="306"/>
    </location>
</feature>
<dbReference type="Gene3D" id="1.10.10.60">
    <property type="entry name" value="Homeodomain-like"/>
    <property type="match status" value="1"/>
</dbReference>
<dbReference type="Pfam" id="PF02311">
    <property type="entry name" value="AraC_binding"/>
    <property type="match status" value="1"/>
</dbReference>
<accession>A0A494VJA2</accession>
<sequence>MEKLKIPRLELETFAQAGFKIPLFNIEHYPLDANHFIVKNRDNYPVKDYISPGRRQFFKIFHITSGTGVLTVGLHRYLMGTGDIAFLHPDEIMSWQTTSVETGGHFCLIHPDYFGNATHVLHLLRQYPYFKPSKAVIQLNEEQSTKINSYFELMVTEDAGQNDDKKQAILLHLQMILLEARRAGKNLADVAIPENYRYIHGFLNLLESSFQTKDPDTTVRIKNASEFADQLNVHPNYLNSLVKNQTGKTLREHIQERLLYEAKTLLLQTDWDIKTISYVLGFSEQAAFTSFFHKKEKSSPSVFRESAVTTLHI</sequence>
<protein>
    <submittedName>
        <fullName evidence="5">Helix-turn-helix domain-containing protein</fullName>
    </submittedName>
</protein>
<dbReference type="Pfam" id="PF12833">
    <property type="entry name" value="HTH_18"/>
    <property type="match status" value="1"/>
</dbReference>
<evidence type="ECO:0000256" key="2">
    <source>
        <dbReference type="ARBA" id="ARBA00023125"/>
    </source>
</evidence>
<dbReference type="Gene3D" id="2.60.120.280">
    <property type="entry name" value="Regulatory protein AraC"/>
    <property type="match status" value="1"/>
</dbReference>